<reference evidence="2" key="1">
    <citation type="submission" date="2020-06" db="EMBL/GenBank/DDBJ databases">
        <authorList>
            <consortium name="Plant Systems Biology data submission"/>
        </authorList>
    </citation>
    <scope>NUCLEOTIDE SEQUENCE</scope>
    <source>
        <strain evidence="2">D6</strain>
    </source>
</reference>
<dbReference type="Proteomes" id="UP001153069">
    <property type="component" value="Unassembled WGS sequence"/>
</dbReference>
<dbReference type="EMBL" id="CAICTM010000462">
    <property type="protein sequence ID" value="CAB9511000.1"/>
    <property type="molecule type" value="Genomic_DNA"/>
</dbReference>
<name>A0A9N8HG31_9STRA</name>
<evidence type="ECO:0008006" key="4">
    <source>
        <dbReference type="Google" id="ProtNLM"/>
    </source>
</evidence>
<evidence type="ECO:0000313" key="2">
    <source>
        <dbReference type="EMBL" id="CAB9511000.1"/>
    </source>
</evidence>
<dbReference type="Gene3D" id="3.30.70.1060">
    <property type="entry name" value="Dimeric alpha+beta barrel"/>
    <property type="match status" value="1"/>
</dbReference>
<dbReference type="InterPro" id="IPR011008">
    <property type="entry name" value="Dimeric_a/b-barrel"/>
</dbReference>
<keyword evidence="3" id="KW-1185">Reference proteome</keyword>
<proteinExistence type="predicted"/>
<evidence type="ECO:0000313" key="3">
    <source>
        <dbReference type="Proteomes" id="UP001153069"/>
    </source>
</evidence>
<organism evidence="2 3">
    <name type="scientific">Seminavis robusta</name>
    <dbReference type="NCBI Taxonomy" id="568900"/>
    <lineage>
        <taxon>Eukaryota</taxon>
        <taxon>Sar</taxon>
        <taxon>Stramenopiles</taxon>
        <taxon>Ochrophyta</taxon>
        <taxon>Bacillariophyta</taxon>
        <taxon>Bacillariophyceae</taxon>
        <taxon>Bacillariophycidae</taxon>
        <taxon>Naviculales</taxon>
        <taxon>Naviculaceae</taxon>
        <taxon>Seminavis</taxon>
    </lineage>
</organism>
<gene>
    <name evidence="2" type="ORF">SEMRO_463_G148120.1</name>
</gene>
<dbReference type="OrthoDB" id="10583502at2759"/>
<feature type="compositionally biased region" description="Polar residues" evidence="1">
    <location>
        <begin position="125"/>
        <end position="135"/>
    </location>
</feature>
<dbReference type="AlphaFoldDB" id="A0A9N8HG31"/>
<protein>
    <recommendedName>
        <fullName evidence="4">YCII-related domain-containing protein</fullName>
    </recommendedName>
</protein>
<evidence type="ECO:0000256" key="1">
    <source>
        <dbReference type="SAM" id="MobiDB-lite"/>
    </source>
</evidence>
<sequence>MISGAFSPANAQLWTVYCMDGPDRIVHDPSGGKRKGGLHRMAYLNEHNAYQIATSLQSHRCFVRKQASVPMLAPDGITMIGSCFLVKASREDCERFIQMDPYYVNNVWASVSINKFSGATKALEGSSSEPTTAPASRTRDQRGPHNLQGTNSAGNGFYISRRI</sequence>
<dbReference type="SUPFAM" id="SSF54909">
    <property type="entry name" value="Dimeric alpha+beta barrel"/>
    <property type="match status" value="1"/>
</dbReference>
<comment type="caution">
    <text evidence="2">The sequence shown here is derived from an EMBL/GenBank/DDBJ whole genome shotgun (WGS) entry which is preliminary data.</text>
</comment>
<feature type="region of interest" description="Disordered" evidence="1">
    <location>
        <begin position="121"/>
        <end position="163"/>
    </location>
</feature>
<accession>A0A9N8HG31</accession>